<keyword evidence="7" id="KW-1185">Reference proteome</keyword>
<dbReference type="InterPro" id="IPR007133">
    <property type="entry name" value="RNA_pol_II-assoc_Paf1"/>
</dbReference>
<dbReference type="AlphaFoldDB" id="A0AAD4NGQ5"/>
<dbReference type="PANTHER" id="PTHR23188">
    <property type="entry name" value="RNA POLYMERASE II-ASSOCIATED FACTOR 1 HOMOLOG"/>
    <property type="match status" value="1"/>
</dbReference>
<comment type="caution">
    <text evidence="6">The sequence shown here is derived from an EMBL/GenBank/DDBJ whole genome shotgun (WGS) entry which is preliminary data.</text>
</comment>
<dbReference type="GO" id="GO:0003682">
    <property type="term" value="F:chromatin binding"/>
    <property type="evidence" value="ECO:0007669"/>
    <property type="project" value="TreeGrafter"/>
</dbReference>
<protein>
    <recommendedName>
        <fullName evidence="3">RNA polymerase II-associated factor 1 homolog</fullName>
    </recommendedName>
</protein>
<evidence type="ECO:0000256" key="2">
    <source>
        <dbReference type="ARBA" id="ARBA00007560"/>
    </source>
</evidence>
<evidence type="ECO:0000313" key="7">
    <source>
        <dbReference type="Proteomes" id="UP001201812"/>
    </source>
</evidence>
<feature type="compositionally biased region" description="Basic and acidic residues" evidence="5">
    <location>
        <begin position="403"/>
        <end position="417"/>
    </location>
</feature>
<evidence type="ECO:0000313" key="6">
    <source>
        <dbReference type="EMBL" id="KAI1727936.1"/>
    </source>
</evidence>
<dbReference type="GO" id="GO:0000993">
    <property type="term" value="F:RNA polymerase II complex binding"/>
    <property type="evidence" value="ECO:0007669"/>
    <property type="project" value="TreeGrafter"/>
</dbReference>
<dbReference type="PANTHER" id="PTHR23188:SF12">
    <property type="entry name" value="RNA POLYMERASE II-ASSOCIATED FACTOR 1 HOMOLOG"/>
    <property type="match status" value="1"/>
</dbReference>
<sequence>MTSNNHSGVISPSSGTKERLGVDRVDFICKPKYSNTLPDLPFEPKFLQCPFVSQNRFVGYRPTTLEKSYKYELLTEPDLNVKIDLIDPMTYAFNPHDRMQINLKDEKLLEDESASQQNTKRSQQHSRIVPWMRKTEYISTEFNRFGVGAERQESKIGYSTKKKFANEQTYKDRQSQINAINKTFTDVKIPAKKHSKKPGVYAVEEWPVLPDSEMWAYPFAQVIFDSDPLPYYRLNQAERDGKLAHAIIRGMMDSEGQNFVGYFSPTTSALEQMQQDQAEHQGYKEGFTYEHQMEREYNWTVKNKATKGYEQENYFFVMRDGAVYYNELESRVRLVRRPKGQTTLTKKSILNIRYRQPNAREEKMMNNRIRQLLYPYETREDEAEEDEEEDDKDENEDEDMDDSQEKIQDQKMAKVIDSDSASTSGKEDEEEQSIVKKKKKPLEESSSSGSEDESESEGGSTSSEEDGGSQPQTTKGRDESDIYSCNARC</sequence>
<dbReference type="EMBL" id="JAKKPZ010000001">
    <property type="protein sequence ID" value="KAI1727936.1"/>
    <property type="molecule type" value="Genomic_DNA"/>
</dbReference>
<evidence type="ECO:0000256" key="3">
    <source>
        <dbReference type="ARBA" id="ARBA00020462"/>
    </source>
</evidence>
<dbReference type="Proteomes" id="UP001201812">
    <property type="component" value="Unassembled WGS sequence"/>
</dbReference>
<comment type="similarity">
    <text evidence="2">Belongs to the PAF1 family.</text>
</comment>
<accession>A0AAD4NGQ5</accession>
<dbReference type="GO" id="GO:0016593">
    <property type="term" value="C:Cdc73/Paf1 complex"/>
    <property type="evidence" value="ECO:0007669"/>
    <property type="project" value="InterPro"/>
</dbReference>
<reference evidence="6" key="1">
    <citation type="submission" date="2022-01" db="EMBL/GenBank/DDBJ databases">
        <title>Genome Sequence Resource for Two Populations of Ditylenchus destructor, the Migratory Endoparasitic Phytonematode.</title>
        <authorList>
            <person name="Zhang H."/>
            <person name="Lin R."/>
            <person name="Xie B."/>
        </authorList>
    </citation>
    <scope>NUCLEOTIDE SEQUENCE</scope>
    <source>
        <strain evidence="6">BazhouSP</strain>
    </source>
</reference>
<dbReference type="Pfam" id="PF03985">
    <property type="entry name" value="Paf1"/>
    <property type="match status" value="1"/>
</dbReference>
<evidence type="ECO:0000256" key="1">
    <source>
        <dbReference type="ARBA" id="ARBA00004123"/>
    </source>
</evidence>
<keyword evidence="4" id="KW-0539">Nucleus</keyword>
<feature type="region of interest" description="Disordered" evidence="5">
    <location>
        <begin position="363"/>
        <end position="489"/>
    </location>
</feature>
<proteinExistence type="inferred from homology"/>
<name>A0AAD4NGQ5_9BILA</name>
<dbReference type="GO" id="GO:0006368">
    <property type="term" value="P:transcription elongation by RNA polymerase II"/>
    <property type="evidence" value="ECO:0007669"/>
    <property type="project" value="InterPro"/>
</dbReference>
<gene>
    <name evidence="6" type="ORF">DdX_00079</name>
</gene>
<feature type="compositionally biased region" description="Acidic residues" evidence="5">
    <location>
        <begin position="379"/>
        <end position="402"/>
    </location>
</feature>
<evidence type="ECO:0000256" key="5">
    <source>
        <dbReference type="SAM" id="MobiDB-lite"/>
    </source>
</evidence>
<comment type="subcellular location">
    <subcellularLocation>
        <location evidence="1">Nucleus</location>
    </subcellularLocation>
</comment>
<organism evidence="6 7">
    <name type="scientific">Ditylenchus destructor</name>
    <dbReference type="NCBI Taxonomy" id="166010"/>
    <lineage>
        <taxon>Eukaryota</taxon>
        <taxon>Metazoa</taxon>
        <taxon>Ecdysozoa</taxon>
        <taxon>Nematoda</taxon>
        <taxon>Chromadorea</taxon>
        <taxon>Rhabditida</taxon>
        <taxon>Tylenchina</taxon>
        <taxon>Tylenchomorpha</taxon>
        <taxon>Sphaerularioidea</taxon>
        <taxon>Anguinidae</taxon>
        <taxon>Anguininae</taxon>
        <taxon>Ditylenchus</taxon>
    </lineage>
</organism>
<evidence type="ECO:0000256" key="4">
    <source>
        <dbReference type="ARBA" id="ARBA00023242"/>
    </source>
</evidence>